<evidence type="ECO:0008006" key="3">
    <source>
        <dbReference type="Google" id="ProtNLM"/>
    </source>
</evidence>
<accession>A0ABN4M735</accession>
<reference evidence="1 2" key="1">
    <citation type="submission" date="2015-11" db="EMBL/GenBank/DDBJ databases">
        <title>Exploring the genomic traits of fungus-feeding bacterial genus Collimonas.</title>
        <authorList>
            <person name="Song C."/>
            <person name="Schmidt R."/>
            <person name="de Jager V."/>
            <person name="Krzyzanowska D."/>
            <person name="Jongedijk E."/>
            <person name="Cankar K."/>
            <person name="Beekwilder J."/>
            <person name="van Veen A."/>
            <person name="de Boer W."/>
            <person name="van Veen J.A."/>
            <person name="Garbeva P."/>
        </authorList>
    </citation>
    <scope>NUCLEOTIDE SEQUENCE [LARGE SCALE GENOMIC DNA]</scope>
    <source>
        <strain evidence="1 2">Ter291</strain>
    </source>
</reference>
<organism evidence="1 2">
    <name type="scientific">Collimonas pratensis</name>
    <dbReference type="NCBI Taxonomy" id="279113"/>
    <lineage>
        <taxon>Bacteria</taxon>
        <taxon>Pseudomonadati</taxon>
        <taxon>Pseudomonadota</taxon>
        <taxon>Betaproteobacteria</taxon>
        <taxon>Burkholderiales</taxon>
        <taxon>Oxalobacteraceae</taxon>
        <taxon>Collimonas</taxon>
    </lineage>
</organism>
<gene>
    <name evidence="1" type="ORF">CPter291_1129</name>
</gene>
<protein>
    <recommendedName>
        <fullName evidence="3">Nuclease-related domain protein</fullName>
    </recommendedName>
</protein>
<dbReference type="EMBL" id="CP013236">
    <property type="protein sequence ID" value="AMP13406.1"/>
    <property type="molecule type" value="Genomic_DNA"/>
</dbReference>
<evidence type="ECO:0000313" key="1">
    <source>
        <dbReference type="EMBL" id="AMP13406.1"/>
    </source>
</evidence>
<name>A0ABN4M735_9BURK</name>
<proteinExistence type="predicted"/>
<sequence length="418" mass="47297">MTEDINSYPLPTHSIPGLRFSDHLADIVNVQELLESRGIDTRNTRIERYIKYLEHVESANSVSAVKIFKNISDARFEREIDWEMYVLREIHELMWILKGLKAHIPAGIDNKLRMIVSGSDFAAMDTDTVSRNTQFELRIASYFCQMGCEVDLSTDTDVVAVSPEHIFYLECKRIAGSNALEQNLKKAKKQLMARMPSQHGKKAAYGIIAADVTKAAFPHNGLTIGQTSDHARDVVQKKLIEIAKPTITTPILTDCRNVLLCWLQIHIPSLVIHPLTTTTRFSSYGVINPYLGRKSQKALADFQAIAAVGDRPDAREIPSQKLVPRTSIALPAGTTFSLDENLLKVFFEGGNNYGKTADEVIAHLFFDDTDHKFTFFEFELLAAKIPFEKRKKLAENPNTTRAELVIEMYIQKYPYEHH</sequence>
<dbReference type="Proteomes" id="UP000074914">
    <property type="component" value="Chromosome"/>
</dbReference>
<dbReference type="RefSeq" id="WP_062112551.1">
    <property type="nucleotide sequence ID" value="NZ_CP013236.1"/>
</dbReference>
<evidence type="ECO:0000313" key="2">
    <source>
        <dbReference type="Proteomes" id="UP000074914"/>
    </source>
</evidence>
<keyword evidence="2" id="KW-1185">Reference proteome</keyword>